<keyword evidence="2" id="KW-0820">tRNA-binding</keyword>
<evidence type="ECO:0000256" key="8">
    <source>
        <dbReference type="ARBA" id="ARBA00022884"/>
    </source>
</evidence>
<dbReference type="EC" id="6.1.1.3" evidence="12"/>
<evidence type="ECO:0000256" key="6">
    <source>
        <dbReference type="ARBA" id="ARBA00022833"/>
    </source>
</evidence>
<dbReference type="PROSITE" id="PS51880">
    <property type="entry name" value="TGS"/>
    <property type="match status" value="1"/>
</dbReference>
<dbReference type="InterPro" id="IPR004095">
    <property type="entry name" value="TGS"/>
</dbReference>
<evidence type="ECO:0000313" key="13">
    <source>
        <dbReference type="Proteomes" id="UP000236990"/>
    </source>
</evidence>
<dbReference type="InterPro" id="IPR012675">
    <property type="entry name" value="Beta-grasp_dom_sf"/>
</dbReference>
<evidence type="ECO:0000256" key="10">
    <source>
        <dbReference type="ARBA" id="ARBA00023146"/>
    </source>
</evidence>
<dbReference type="InterPro" id="IPR012676">
    <property type="entry name" value="TGS-like"/>
</dbReference>
<keyword evidence="4" id="KW-0479">Metal-binding</keyword>
<evidence type="ECO:0000256" key="3">
    <source>
        <dbReference type="ARBA" id="ARBA00022598"/>
    </source>
</evidence>
<dbReference type="InterPro" id="IPR018163">
    <property type="entry name" value="Thr/Ala-tRNA-synth_IIc_edit"/>
</dbReference>
<evidence type="ECO:0000256" key="2">
    <source>
        <dbReference type="ARBA" id="ARBA00022555"/>
    </source>
</evidence>
<dbReference type="AlphaFoldDB" id="A0A2S3U5Y0"/>
<dbReference type="EMBL" id="NKCZ01000105">
    <property type="protein sequence ID" value="POD84024.1"/>
    <property type="molecule type" value="Genomic_DNA"/>
</dbReference>
<dbReference type="GO" id="GO:0004829">
    <property type="term" value="F:threonine-tRNA ligase activity"/>
    <property type="evidence" value="ECO:0007669"/>
    <property type="project" value="UniProtKB-EC"/>
</dbReference>
<dbReference type="GO" id="GO:0000049">
    <property type="term" value="F:tRNA binding"/>
    <property type="evidence" value="ECO:0007669"/>
    <property type="project" value="UniProtKB-KW"/>
</dbReference>
<protein>
    <submittedName>
        <fullName evidence="12">Threonine--tRNA ligase</fullName>
        <ecNumber evidence="12">6.1.1.3</ecNumber>
    </submittedName>
</protein>
<dbReference type="GO" id="GO:0005524">
    <property type="term" value="F:ATP binding"/>
    <property type="evidence" value="ECO:0007669"/>
    <property type="project" value="UniProtKB-KW"/>
</dbReference>
<keyword evidence="6" id="KW-0862">Zinc</keyword>
<dbReference type="Gene3D" id="3.30.980.10">
    <property type="entry name" value="Threonyl-trna Synthetase, Chain A, domain 2"/>
    <property type="match status" value="1"/>
</dbReference>
<reference evidence="12 13" key="1">
    <citation type="submission" date="2017-06" db="EMBL/GenBank/DDBJ databases">
        <title>Genome sequence of Lactobacillus plantarum subsp. plantarum strain SRCM101258.</title>
        <authorList>
            <person name="Cho S.H."/>
        </authorList>
    </citation>
    <scope>NUCLEOTIDE SEQUENCE [LARGE SCALE GENOMIC DNA]</scope>
    <source>
        <strain evidence="12 13">SRCM101258</strain>
    </source>
</reference>
<dbReference type="SUPFAM" id="SSF55186">
    <property type="entry name" value="ThrRS/AlaRS common domain"/>
    <property type="match status" value="1"/>
</dbReference>
<keyword evidence="7" id="KW-0067">ATP-binding</keyword>
<proteinExistence type="predicted"/>
<evidence type="ECO:0000256" key="4">
    <source>
        <dbReference type="ARBA" id="ARBA00022723"/>
    </source>
</evidence>
<dbReference type="Gene3D" id="3.10.20.30">
    <property type="match status" value="1"/>
</dbReference>
<evidence type="ECO:0000256" key="7">
    <source>
        <dbReference type="ARBA" id="ARBA00022840"/>
    </source>
</evidence>
<keyword evidence="5" id="KW-0547">Nucleotide-binding</keyword>
<dbReference type="Proteomes" id="UP000236990">
    <property type="component" value="Unassembled WGS sequence"/>
</dbReference>
<evidence type="ECO:0000256" key="9">
    <source>
        <dbReference type="ARBA" id="ARBA00022917"/>
    </source>
</evidence>
<feature type="domain" description="TGS" evidence="11">
    <location>
        <begin position="1"/>
        <end position="63"/>
    </location>
</feature>
<dbReference type="PANTHER" id="PTHR11451">
    <property type="entry name" value="THREONINE-TRNA LIGASE"/>
    <property type="match status" value="1"/>
</dbReference>
<dbReference type="FunFam" id="3.10.20.30:FF:000005">
    <property type="entry name" value="Threonine--tRNA ligase"/>
    <property type="match status" value="1"/>
</dbReference>
<dbReference type="CDD" id="cd01667">
    <property type="entry name" value="TGS_ThrRS"/>
    <property type="match status" value="1"/>
</dbReference>
<dbReference type="PANTHER" id="PTHR11451:SF56">
    <property type="entry name" value="THREONINE--TRNA LIGASE 1"/>
    <property type="match status" value="1"/>
</dbReference>
<evidence type="ECO:0000313" key="12">
    <source>
        <dbReference type="EMBL" id="POD84024.1"/>
    </source>
</evidence>
<keyword evidence="1" id="KW-0963">Cytoplasm</keyword>
<comment type="caution">
    <text evidence="12">The sequence shown here is derived from an EMBL/GenBank/DDBJ whole genome shotgun (WGS) entry which is preliminary data.</text>
</comment>
<accession>A0A2S3U5Y0</accession>
<evidence type="ECO:0000256" key="1">
    <source>
        <dbReference type="ARBA" id="ARBA00022490"/>
    </source>
</evidence>
<evidence type="ECO:0000259" key="11">
    <source>
        <dbReference type="PROSITE" id="PS51880"/>
    </source>
</evidence>
<keyword evidence="9" id="KW-0648">Protein biosynthesis</keyword>
<evidence type="ECO:0000256" key="5">
    <source>
        <dbReference type="ARBA" id="ARBA00022741"/>
    </source>
</evidence>
<keyword evidence="10" id="KW-0030">Aminoacyl-tRNA synthetase</keyword>
<dbReference type="GO" id="GO:0006435">
    <property type="term" value="P:threonyl-tRNA aminoacylation"/>
    <property type="evidence" value="ECO:0007669"/>
    <property type="project" value="TreeGrafter"/>
</dbReference>
<organism evidence="12 13">
    <name type="scientific">Lactiplantibacillus plantarum subsp. plantarum</name>
    <dbReference type="NCBI Taxonomy" id="337330"/>
    <lineage>
        <taxon>Bacteria</taxon>
        <taxon>Bacillati</taxon>
        <taxon>Bacillota</taxon>
        <taxon>Bacilli</taxon>
        <taxon>Lactobacillales</taxon>
        <taxon>Lactobacillaceae</taxon>
        <taxon>Lactiplantibacillus</taxon>
    </lineage>
</organism>
<keyword evidence="8" id="KW-0694">RNA-binding</keyword>
<keyword evidence="3 12" id="KW-0436">Ligase</keyword>
<name>A0A2S3U5Y0_LACPN</name>
<sequence>MASINVKFPDGAEKQFDAGVTTEAIAKSISPSLAKRSVAGKFNDQIVDYRQPLTTDGSIEIIAADSEDGLNVLRQTAAQVLANAVKQLFPSIHFGSGEGNANGFFFDTDNPDEDGKQVSEDDLEAISDKMAAIIKQDLPIEREVLSKADALALVGDNPYQQDLVNERAAENDGQVVVYKQGDSLIYQMVPN</sequence>
<gene>
    <name evidence="12" type="ORF">S101258_01792</name>
</gene>
<dbReference type="Pfam" id="PF02824">
    <property type="entry name" value="TGS"/>
    <property type="match status" value="1"/>
</dbReference>
<dbReference type="SUPFAM" id="SSF81271">
    <property type="entry name" value="TGS-like"/>
    <property type="match status" value="1"/>
</dbReference>
<dbReference type="GO" id="GO:0046872">
    <property type="term" value="F:metal ion binding"/>
    <property type="evidence" value="ECO:0007669"/>
    <property type="project" value="UniProtKB-KW"/>
</dbReference>